<accession>A0ACB8DJZ0</accession>
<comment type="caution">
    <text evidence="1">The sequence shown here is derived from an EMBL/GenBank/DDBJ whole genome shotgun (WGS) entry which is preliminary data.</text>
</comment>
<dbReference type="EMBL" id="CM023480">
    <property type="protein sequence ID" value="KAH7971028.1"/>
    <property type="molecule type" value="Genomic_DNA"/>
</dbReference>
<proteinExistence type="predicted"/>
<sequence>MGNVQLPSSGRRTLQAVTMVLMALEFLLANGNCLRRSQKIQRYTTHALKELTLLEDEMAALSSSGSTWKEPEKRNTWWSKRANTKEAGCYVETCVPLVFECGRTSDNKSGYAKCRNVHSACLAQCVRNLNRASSIHPLPESEEVESEARDRRGEGVTPRDRNRKLKRGRKRMSQKTLRRPPEQGQSSASSVVFGLRAFGSSDQLHSWESSTLEVLDSDSEYHVSMGR</sequence>
<gene>
    <name evidence="1" type="ORF">HPB49_018032</name>
</gene>
<evidence type="ECO:0000313" key="2">
    <source>
        <dbReference type="Proteomes" id="UP000821865"/>
    </source>
</evidence>
<dbReference type="Proteomes" id="UP000821865">
    <property type="component" value="Chromosome 11"/>
</dbReference>
<keyword evidence="2" id="KW-1185">Reference proteome</keyword>
<reference evidence="1" key="1">
    <citation type="submission" date="2020-05" db="EMBL/GenBank/DDBJ databases">
        <title>Large-scale comparative analyses of tick genomes elucidate their genetic diversity and vector capacities.</title>
        <authorList>
            <person name="Jia N."/>
            <person name="Wang J."/>
            <person name="Shi W."/>
            <person name="Du L."/>
            <person name="Sun Y."/>
            <person name="Zhan W."/>
            <person name="Jiang J."/>
            <person name="Wang Q."/>
            <person name="Zhang B."/>
            <person name="Ji P."/>
            <person name="Sakyi L.B."/>
            <person name="Cui X."/>
            <person name="Yuan T."/>
            <person name="Jiang B."/>
            <person name="Yang W."/>
            <person name="Lam T.T.-Y."/>
            <person name="Chang Q."/>
            <person name="Ding S."/>
            <person name="Wang X."/>
            <person name="Zhu J."/>
            <person name="Ruan X."/>
            <person name="Zhao L."/>
            <person name="Wei J."/>
            <person name="Que T."/>
            <person name="Du C."/>
            <person name="Cheng J."/>
            <person name="Dai P."/>
            <person name="Han X."/>
            <person name="Huang E."/>
            <person name="Gao Y."/>
            <person name="Liu J."/>
            <person name="Shao H."/>
            <person name="Ye R."/>
            <person name="Li L."/>
            <person name="Wei W."/>
            <person name="Wang X."/>
            <person name="Wang C."/>
            <person name="Yang T."/>
            <person name="Huo Q."/>
            <person name="Li W."/>
            <person name="Guo W."/>
            <person name="Chen H."/>
            <person name="Zhou L."/>
            <person name="Ni X."/>
            <person name="Tian J."/>
            <person name="Zhou Y."/>
            <person name="Sheng Y."/>
            <person name="Liu T."/>
            <person name="Pan Y."/>
            <person name="Xia L."/>
            <person name="Li J."/>
            <person name="Zhao F."/>
            <person name="Cao W."/>
        </authorList>
    </citation>
    <scope>NUCLEOTIDE SEQUENCE</scope>
    <source>
        <strain evidence="1">Dsil-2018</strain>
    </source>
</reference>
<name>A0ACB8DJZ0_DERSI</name>
<evidence type="ECO:0000313" key="1">
    <source>
        <dbReference type="EMBL" id="KAH7971028.1"/>
    </source>
</evidence>
<protein>
    <submittedName>
        <fullName evidence="1">Uncharacterized protein</fullName>
    </submittedName>
</protein>
<organism evidence="1 2">
    <name type="scientific">Dermacentor silvarum</name>
    <name type="common">Tick</name>
    <dbReference type="NCBI Taxonomy" id="543639"/>
    <lineage>
        <taxon>Eukaryota</taxon>
        <taxon>Metazoa</taxon>
        <taxon>Ecdysozoa</taxon>
        <taxon>Arthropoda</taxon>
        <taxon>Chelicerata</taxon>
        <taxon>Arachnida</taxon>
        <taxon>Acari</taxon>
        <taxon>Parasitiformes</taxon>
        <taxon>Ixodida</taxon>
        <taxon>Ixodoidea</taxon>
        <taxon>Ixodidae</taxon>
        <taxon>Rhipicephalinae</taxon>
        <taxon>Dermacentor</taxon>
    </lineage>
</organism>